<dbReference type="GeneID" id="110593190"/>
<feature type="compositionally biased region" description="Polar residues" evidence="1">
    <location>
        <begin position="1"/>
        <end position="10"/>
    </location>
</feature>
<dbReference type="GO" id="GO:0003755">
    <property type="term" value="F:peptidyl-prolyl cis-trans isomerase activity"/>
    <property type="evidence" value="ECO:0007669"/>
    <property type="project" value="InterPro"/>
</dbReference>
<dbReference type="InterPro" id="IPR029000">
    <property type="entry name" value="Cyclophilin-like_dom_sf"/>
</dbReference>
<proteinExistence type="predicted"/>
<dbReference type="PANTHER" id="PTHR11071">
    <property type="entry name" value="PEPTIDYL-PROLYL CIS-TRANS ISOMERASE"/>
    <property type="match status" value="1"/>
</dbReference>
<gene>
    <name evidence="4" type="primary">LOC110593190</name>
</gene>
<dbReference type="Proteomes" id="UP000248481">
    <property type="component" value="Chromosome 15"/>
</dbReference>
<dbReference type="GO" id="GO:0016018">
    <property type="term" value="F:cyclosporin A binding"/>
    <property type="evidence" value="ECO:0007669"/>
    <property type="project" value="TreeGrafter"/>
</dbReference>
<feature type="region of interest" description="Disordered" evidence="1">
    <location>
        <begin position="1"/>
        <end position="27"/>
    </location>
</feature>
<dbReference type="PROSITE" id="PS50072">
    <property type="entry name" value="CSA_PPIASE_2"/>
    <property type="match status" value="1"/>
</dbReference>
<dbReference type="Gene3D" id="2.40.100.10">
    <property type="entry name" value="Cyclophilin-like"/>
    <property type="match status" value="1"/>
</dbReference>
<feature type="domain" description="PPIase cyclophilin-type" evidence="2">
    <location>
        <begin position="15"/>
        <end position="144"/>
    </location>
</feature>
<dbReference type="Pfam" id="PF00160">
    <property type="entry name" value="Pro_isomerase"/>
    <property type="match status" value="1"/>
</dbReference>
<dbReference type="GO" id="GO:0005737">
    <property type="term" value="C:cytoplasm"/>
    <property type="evidence" value="ECO:0007669"/>
    <property type="project" value="TreeGrafter"/>
</dbReference>
<dbReference type="SUPFAM" id="SSF50891">
    <property type="entry name" value="Cyclophilin-like"/>
    <property type="match status" value="1"/>
</dbReference>
<keyword evidence="3" id="KW-1185">Reference proteome</keyword>
<evidence type="ECO:0000313" key="3">
    <source>
        <dbReference type="Proteomes" id="UP000248481"/>
    </source>
</evidence>
<dbReference type="InterPro" id="IPR002130">
    <property type="entry name" value="Cyclophilin-type_PPIase_dom"/>
</dbReference>
<dbReference type="AlphaFoldDB" id="A0A8M1MWU4"/>
<dbReference type="PANTHER" id="PTHR11071:SF490">
    <property type="entry name" value="PEPTIDYL-PROLYL CIS-TRANS ISOMERASE A"/>
    <property type="match status" value="1"/>
</dbReference>
<dbReference type="RefSeq" id="XP_044777745.1">
    <property type="nucleotide sequence ID" value="XM_044921810.1"/>
</dbReference>
<sequence length="145" mass="15687">MEADSVSDSQPLAPCPGSKNGGASIRDFRLRTRTTAQLYGNRSLATGAGGRAINGCADKSVYGEKSDDENFILKHMGSGICAWQMQDPTQSFSSAPPRLRDWMDGKHVVFGKVKEGMNIVEAMESFGSRNGKISKKITIADWGQI</sequence>
<protein>
    <submittedName>
        <fullName evidence="4">Peptidyl-prolyl cis-trans isomerase A-like</fullName>
    </submittedName>
</protein>
<dbReference type="GO" id="GO:0006457">
    <property type="term" value="P:protein folding"/>
    <property type="evidence" value="ECO:0007669"/>
    <property type="project" value="TreeGrafter"/>
</dbReference>
<evidence type="ECO:0000313" key="4">
    <source>
        <dbReference type="RefSeq" id="XP_044777745.1"/>
    </source>
</evidence>
<evidence type="ECO:0000256" key="1">
    <source>
        <dbReference type="SAM" id="MobiDB-lite"/>
    </source>
</evidence>
<evidence type="ECO:0000259" key="2">
    <source>
        <dbReference type="PROSITE" id="PS50072"/>
    </source>
</evidence>
<organism evidence="3 4">
    <name type="scientific">Neomonachus schauinslandi</name>
    <name type="common">Hawaiian monk seal</name>
    <name type="synonym">Monachus schauinslandi</name>
    <dbReference type="NCBI Taxonomy" id="29088"/>
    <lineage>
        <taxon>Eukaryota</taxon>
        <taxon>Metazoa</taxon>
        <taxon>Chordata</taxon>
        <taxon>Craniata</taxon>
        <taxon>Vertebrata</taxon>
        <taxon>Euteleostomi</taxon>
        <taxon>Mammalia</taxon>
        <taxon>Eutheria</taxon>
        <taxon>Laurasiatheria</taxon>
        <taxon>Carnivora</taxon>
        <taxon>Caniformia</taxon>
        <taxon>Pinnipedia</taxon>
        <taxon>Phocidae</taxon>
        <taxon>Monachinae</taxon>
        <taxon>Monachini</taxon>
        <taxon>Neomonachus</taxon>
    </lineage>
</organism>
<dbReference type="KEGG" id="nsu:110593190"/>
<accession>A0A8M1MWU4</accession>
<reference evidence="4" key="1">
    <citation type="submission" date="2025-08" db="UniProtKB">
        <authorList>
            <consortium name="RefSeq"/>
        </authorList>
    </citation>
    <scope>IDENTIFICATION</scope>
    <source>
        <tissue evidence="4">Blood</tissue>
    </source>
</reference>
<name>A0A8M1MWU4_NEOSC</name>